<sequence length="393" mass="44147">MSSDEKVEISRPIKIEDKIEPDDIKAELLFLISKYLEASDLKDVSEKGTHKTKCTIFFSPTNHFLLLQISSMRVDWEGAEHQMSLSEMASEFNDIPNDHLYISLVKVLETLRSQKDGPHSGVTSLLSSRFPNQICLTFLISKLQNLVLVHRLIKLLLVSVKIDQNPKKQVLGHLASTYCVTFDRTGQRIITGSDDTLIKIWCTSTSQLVSTLRGHAAEICDLAVSNDNKLLASASCDKTVRIWLLQTAAEVCILHGHTSALSSVQFCPRSLENKKYLISTGNDANLCVWSYEDTNFSIEPVKFTEKLKSTSRLVCSSFSPGGKYLVLGSTDARIYVYSIEEEVIKIGDFEAHEDRIDSVDFNHSGEKFLTASNGGQAKIWYPRLSSWSRPRFE</sequence>
<comment type="caution">
    <text evidence="3">The sequence shown here is derived from an EMBL/GenBank/DDBJ whole genome shotgun (WGS) entry which is preliminary data.</text>
</comment>
<dbReference type="GO" id="GO:0006357">
    <property type="term" value="P:regulation of transcription by RNA polymerase II"/>
    <property type="evidence" value="ECO:0007669"/>
    <property type="project" value="TreeGrafter"/>
</dbReference>
<evidence type="ECO:0000313" key="4">
    <source>
        <dbReference type="Proteomes" id="UP000031668"/>
    </source>
</evidence>
<dbReference type="Gene3D" id="2.130.10.10">
    <property type="entry name" value="YVTN repeat-like/Quinoprotein amine dehydrogenase"/>
    <property type="match status" value="2"/>
</dbReference>
<dbReference type="PANTHER" id="PTHR16266:SF17">
    <property type="entry name" value="BRWD3"/>
    <property type="match status" value="1"/>
</dbReference>
<dbReference type="SUPFAM" id="SSF50978">
    <property type="entry name" value="WD40 repeat-like"/>
    <property type="match status" value="1"/>
</dbReference>
<dbReference type="Proteomes" id="UP000031668">
    <property type="component" value="Unassembled WGS sequence"/>
</dbReference>
<dbReference type="InterPro" id="IPR015943">
    <property type="entry name" value="WD40/YVTN_repeat-like_dom_sf"/>
</dbReference>
<dbReference type="PROSITE" id="PS50294">
    <property type="entry name" value="WD_REPEATS_REGION"/>
    <property type="match status" value="3"/>
</dbReference>
<keyword evidence="1" id="KW-0853">WD repeat</keyword>
<feature type="repeat" description="WD" evidence="1">
    <location>
        <begin position="349"/>
        <end position="380"/>
    </location>
</feature>
<evidence type="ECO:0000259" key="2">
    <source>
        <dbReference type="Pfam" id="PF25437"/>
    </source>
</evidence>
<dbReference type="CDD" id="cd00200">
    <property type="entry name" value="WD40"/>
    <property type="match status" value="1"/>
</dbReference>
<feature type="domain" description="BRWD/PHIP N-terminal" evidence="2">
    <location>
        <begin position="19"/>
        <end position="109"/>
    </location>
</feature>
<dbReference type="Pfam" id="PF25437">
    <property type="entry name" value="BRWD1_N"/>
    <property type="match status" value="1"/>
</dbReference>
<dbReference type="InterPro" id="IPR052060">
    <property type="entry name" value="Bromo_WD_repeat"/>
</dbReference>
<dbReference type="InterPro" id="IPR001680">
    <property type="entry name" value="WD40_rpt"/>
</dbReference>
<reference evidence="3 4" key="1">
    <citation type="journal article" date="2014" name="Genome Biol. Evol.">
        <title>The genome of the myxosporean Thelohanellus kitauei shows adaptations to nutrient acquisition within its fish host.</title>
        <authorList>
            <person name="Yang Y."/>
            <person name="Xiong J."/>
            <person name="Zhou Z."/>
            <person name="Huo F."/>
            <person name="Miao W."/>
            <person name="Ran C."/>
            <person name="Liu Y."/>
            <person name="Zhang J."/>
            <person name="Feng J."/>
            <person name="Wang M."/>
            <person name="Wang M."/>
            <person name="Wang L."/>
            <person name="Yao B."/>
        </authorList>
    </citation>
    <scope>NUCLEOTIDE SEQUENCE [LARGE SCALE GENOMIC DNA]</scope>
    <source>
        <strain evidence="3">Wuqing</strain>
    </source>
</reference>
<protein>
    <recommendedName>
        <fullName evidence="2">BRWD/PHIP N-terminal domain-containing protein</fullName>
    </recommendedName>
</protein>
<dbReference type="AlphaFoldDB" id="A0A0C2MYM1"/>
<dbReference type="EMBL" id="JWZT01001220">
    <property type="protein sequence ID" value="KII72446.1"/>
    <property type="molecule type" value="Genomic_DNA"/>
</dbReference>
<feature type="repeat" description="WD" evidence="1">
    <location>
        <begin position="170"/>
        <end position="211"/>
    </location>
</feature>
<evidence type="ECO:0000256" key="1">
    <source>
        <dbReference type="PROSITE-ProRule" id="PRU00221"/>
    </source>
</evidence>
<dbReference type="PROSITE" id="PS50082">
    <property type="entry name" value="WD_REPEATS_2"/>
    <property type="match status" value="4"/>
</dbReference>
<gene>
    <name evidence="3" type="ORF">RF11_04467</name>
</gene>
<dbReference type="PANTHER" id="PTHR16266">
    <property type="entry name" value="WD REPEAT DOMAIN 9"/>
    <property type="match status" value="1"/>
</dbReference>
<dbReference type="GO" id="GO:0008360">
    <property type="term" value="P:regulation of cell shape"/>
    <property type="evidence" value="ECO:0007669"/>
    <property type="project" value="TreeGrafter"/>
</dbReference>
<dbReference type="InterPro" id="IPR057452">
    <property type="entry name" value="BRWD/PHIP_N"/>
</dbReference>
<dbReference type="OrthoDB" id="538223at2759"/>
<keyword evidence="4" id="KW-1185">Reference proteome</keyword>
<organism evidence="3 4">
    <name type="scientific">Thelohanellus kitauei</name>
    <name type="common">Myxosporean</name>
    <dbReference type="NCBI Taxonomy" id="669202"/>
    <lineage>
        <taxon>Eukaryota</taxon>
        <taxon>Metazoa</taxon>
        <taxon>Cnidaria</taxon>
        <taxon>Myxozoa</taxon>
        <taxon>Myxosporea</taxon>
        <taxon>Bivalvulida</taxon>
        <taxon>Platysporina</taxon>
        <taxon>Myxobolidae</taxon>
        <taxon>Thelohanellus</taxon>
    </lineage>
</organism>
<dbReference type="InterPro" id="IPR036322">
    <property type="entry name" value="WD40_repeat_dom_sf"/>
</dbReference>
<proteinExistence type="predicted"/>
<dbReference type="GO" id="GO:0005634">
    <property type="term" value="C:nucleus"/>
    <property type="evidence" value="ECO:0007669"/>
    <property type="project" value="TreeGrafter"/>
</dbReference>
<accession>A0A0C2MYM1</accession>
<feature type="repeat" description="WD" evidence="1">
    <location>
        <begin position="254"/>
        <end position="299"/>
    </location>
</feature>
<dbReference type="Pfam" id="PF00400">
    <property type="entry name" value="WD40"/>
    <property type="match status" value="4"/>
</dbReference>
<name>A0A0C2MYM1_THEKT</name>
<dbReference type="SMART" id="SM00320">
    <property type="entry name" value="WD40"/>
    <property type="match status" value="5"/>
</dbReference>
<dbReference type="GO" id="GO:0007010">
    <property type="term" value="P:cytoskeleton organization"/>
    <property type="evidence" value="ECO:0007669"/>
    <property type="project" value="TreeGrafter"/>
</dbReference>
<feature type="repeat" description="WD" evidence="1">
    <location>
        <begin position="212"/>
        <end position="253"/>
    </location>
</feature>
<evidence type="ECO:0000313" key="3">
    <source>
        <dbReference type="EMBL" id="KII72446.1"/>
    </source>
</evidence>